<evidence type="ECO:0000313" key="3">
    <source>
        <dbReference type="EMBL" id="MBM9624309.1"/>
    </source>
</evidence>
<dbReference type="InterPro" id="IPR027417">
    <property type="entry name" value="P-loop_NTPase"/>
</dbReference>
<dbReference type="SUPFAM" id="SSF52540">
    <property type="entry name" value="P-loop containing nucleoside triphosphate hydrolases"/>
    <property type="match status" value="1"/>
</dbReference>
<dbReference type="InterPro" id="IPR052026">
    <property type="entry name" value="ExeA_AAA_ATPase_DNA-bind"/>
</dbReference>
<accession>A0ABS2V4A4</accession>
<dbReference type="PANTHER" id="PTHR35894">
    <property type="entry name" value="GENERAL SECRETION PATHWAY PROTEIN A-RELATED"/>
    <property type="match status" value="1"/>
</dbReference>
<evidence type="ECO:0000256" key="1">
    <source>
        <dbReference type="SAM" id="MobiDB-lite"/>
    </source>
</evidence>
<feature type="domain" description="AAA+ ATPase" evidence="2">
    <location>
        <begin position="65"/>
        <end position="324"/>
    </location>
</feature>
<dbReference type="SMART" id="SM00382">
    <property type="entry name" value="AAA"/>
    <property type="match status" value="1"/>
</dbReference>
<dbReference type="EMBL" id="JAFEJA010000002">
    <property type="protein sequence ID" value="MBM9624309.1"/>
    <property type="molecule type" value="Genomic_DNA"/>
</dbReference>
<organism evidence="3 4">
    <name type="scientific">Streptomyces zhihengii</name>
    <dbReference type="NCBI Taxonomy" id="1818004"/>
    <lineage>
        <taxon>Bacteria</taxon>
        <taxon>Bacillati</taxon>
        <taxon>Actinomycetota</taxon>
        <taxon>Actinomycetes</taxon>
        <taxon>Kitasatosporales</taxon>
        <taxon>Streptomycetaceae</taxon>
        <taxon>Streptomyces</taxon>
    </lineage>
</organism>
<dbReference type="InterPro" id="IPR003593">
    <property type="entry name" value="AAA+_ATPase"/>
</dbReference>
<keyword evidence="4" id="KW-1185">Reference proteome</keyword>
<protein>
    <recommendedName>
        <fullName evidence="2">AAA+ ATPase domain-containing protein</fullName>
    </recommendedName>
</protein>
<name>A0ABS2V4A4_9ACTN</name>
<comment type="caution">
    <text evidence="3">The sequence shown here is derived from an EMBL/GenBank/DDBJ whole genome shotgun (WGS) entry which is preliminary data.</text>
</comment>
<gene>
    <name evidence="3" type="ORF">JE024_37735</name>
</gene>
<reference evidence="3 4" key="1">
    <citation type="journal article" date="2016" name="Arch. Microbiol.">
        <title>Streptomyces zhihengii sp. nov., isolated from rhizospheric soil of Psammosilene tunicoides.</title>
        <authorList>
            <person name="Huang M.J."/>
            <person name="Fei J.J."/>
            <person name="Salam N."/>
            <person name="Kim C.J."/>
            <person name="Hozzein W.N."/>
            <person name="Xiao M."/>
            <person name="Huang H.Q."/>
            <person name="Li W.J."/>
        </authorList>
    </citation>
    <scope>NUCLEOTIDE SEQUENCE [LARGE SCALE GENOMIC DNA]</scope>
    <source>
        <strain evidence="3 4">YIM T102</strain>
    </source>
</reference>
<dbReference type="Proteomes" id="UP000664109">
    <property type="component" value="Unassembled WGS sequence"/>
</dbReference>
<sequence>MTREHTPTPAFRGNPFPVSAVARHSPSDGPDFSIATPAVRQALDHVRSFLRTSGEQPDAPGSGGSGHVVAVVGEYGTGKTHLTVELLRWIEGHGEDATHTLYVDAPSDTFQALYKDRFFPKLDKDDVRRRVTEYYADVVAEELADSPLTADAARMLKDRRLHPQEVVRRLGLSESAFLQSLQARLGHITEHSDFGTALALFLRPEFEAAVWEWLAGHPADPVLKERGVVRTIDTDISALEAIGVFAFLYGRQGHRFVLAVDEFEKVLSRGTRSAQHEGSVLAFKKLLEVFAQTRSLLILSGLPDFMEILPGDARQRISCVVRPTALSAEDTRGYIRHALGRRDGPPGGHGADLGPFSEEVIAYLVELAGGNARKVIRLCYHAYQTAAAAGTDITRAMLREVARDQFEASSPQDVRAEIVRVLDSGGWAFAQDHQFETAGESGDAGESGGPGEPGAAVVDFWLPVGGEGAGLGIVLSQSILNDEEALRVAAQGEAASAAANGPSFVVLVVNGYLAGNLSEVVTEPFERVFGYAPRRFPDDFSAAIKGLMQRLEATFNDDRIALIESRMSQLMRQTTGVRSSLDEIGNRLTSPALLERAVTRGVRRAFVAVGEGEPSGEVPLPPAILLRFQQVMTELRTWREIGETMIDSAFEDDHRHSPLFPPSLVRTMGLLHVQERTLTAFRDAVARTFDPVLDKRRESHDRDIAPLCHRYDRLTEDTLEALDHEALDMLHASGVRSGPARRWHRREADAAFSLVRLLRDLGRDVYELSENYRY</sequence>
<evidence type="ECO:0000313" key="4">
    <source>
        <dbReference type="Proteomes" id="UP000664109"/>
    </source>
</evidence>
<dbReference type="RefSeq" id="WP_205378323.1">
    <property type="nucleotide sequence ID" value="NZ_JAFEJA010000002.1"/>
</dbReference>
<feature type="region of interest" description="Disordered" evidence="1">
    <location>
        <begin position="1"/>
        <end position="34"/>
    </location>
</feature>
<proteinExistence type="predicted"/>
<evidence type="ECO:0000259" key="2">
    <source>
        <dbReference type="SMART" id="SM00382"/>
    </source>
</evidence>
<dbReference type="PANTHER" id="PTHR35894:SF1">
    <property type="entry name" value="PHOSPHORIBULOKINASE _ URIDINE KINASE FAMILY"/>
    <property type="match status" value="1"/>
</dbReference>